<dbReference type="EnsemblPlants" id="TuG1812G0500001551.01.T01">
    <property type="protein sequence ID" value="TuG1812G0500001551.01.T01"/>
    <property type="gene ID" value="TuG1812G0500001551.01"/>
</dbReference>
<keyword evidence="2" id="KW-1185">Reference proteome</keyword>
<reference evidence="1" key="3">
    <citation type="submission" date="2022-06" db="UniProtKB">
        <authorList>
            <consortium name="EnsemblPlants"/>
        </authorList>
    </citation>
    <scope>IDENTIFICATION</scope>
</reference>
<organism evidence="1 2">
    <name type="scientific">Triticum urartu</name>
    <name type="common">Red wild einkorn</name>
    <name type="synonym">Crithodium urartu</name>
    <dbReference type="NCBI Taxonomy" id="4572"/>
    <lineage>
        <taxon>Eukaryota</taxon>
        <taxon>Viridiplantae</taxon>
        <taxon>Streptophyta</taxon>
        <taxon>Embryophyta</taxon>
        <taxon>Tracheophyta</taxon>
        <taxon>Spermatophyta</taxon>
        <taxon>Magnoliopsida</taxon>
        <taxon>Liliopsida</taxon>
        <taxon>Poales</taxon>
        <taxon>Poaceae</taxon>
        <taxon>BOP clade</taxon>
        <taxon>Pooideae</taxon>
        <taxon>Triticodae</taxon>
        <taxon>Triticeae</taxon>
        <taxon>Triticinae</taxon>
        <taxon>Triticum</taxon>
    </lineage>
</organism>
<evidence type="ECO:0000313" key="1">
    <source>
        <dbReference type="EnsemblPlants" id="TuG1812G0500001551.01.T01"/>
    </source>
</evidence>
<protein>
    <submittedName>
        <fullName evidence="1">Uncharacterized protein</fullName>
    </submittedName>
</protein>
<reference evidence="1" key="2">
    <citation type="submission" date="2018-03" db="EMBL/GenBank/DDBJ databases">
        <title>The Triticum urartu genome reveals the dynamic nature of wheat genome evolution.</title>
        <authorList>
            <person name="Ling H."/>
            <person name="Ma B."/>
            <person name="Shi X."/>
            <person name="Liu H."/>
            <person name="Dong L."/>
            <person name="Sun H."/>
            <person name="Cao Y."/>
            <person name="Gao Q."/>
            <person name="Zheng S."/>
            <person name="Li Y."/>
            <person name="Yu Y."/>
            <person name="Du H."/>
            <person name="Qi M."/>
            <person name="Li Y."/>
            <person name="Yu H."/>
            <person name="Cui Y."/>
            <person name="Wang N."/>
            <person name="Chen C."/>
            <person name="Wu H."/>
            <person name="Zhao Y."/>
            <person name="Zhang J."/>
            <person name="Li Y."/>
            <person name="Zhou W."/>
            <person name="Zhang B."/>
            <person name="Hu W."/>
            <person name="Eijk M."/>
            <person name="Tang J."/>
            <person name="Witsenboer H."/>
            <person name="Zhao S."/>
            <person name="Li Z."/>
            <person name="Zhang A."/>
            <person name="Wang D."/>
            <person name="Liang C."/>
        </authorList>
    </citation>
    <scope>NUCLEOTIDE SEQUENCE [LARGE SCALE GENOMIC DNA]</scope>
    <source>
        <strain evidence="1">cv. G1812</strain>
    </source>
</reference>
<proteinExistence type="predicted"/>
<accession>A0A8R7QAP7</accession>
<evidence type="ECO:0000313" key="2">
    <source>
        <dbReference type="Proteomes" id="UP000015106"/>
    </source>
</evidence>
<dbReference type="AlphaFoldDB" id="A0A8R7QAP7"/>
<reference evidence="2" key="1">
    <citation type="journal article" date="2013" name="Nature">
        <title>Draft genome of the wheat A-genome progenitor Triticum urartu.</title>
        <authorList>
            <person name="Ling H.Q."/>
            <person name="Zhao S."/>
            <person name="Liu D."/>
            <person name="Wang J."/>
            <person name="Sun H."/>
            <person name="Zhang C."/>
            <person name="Fan H."/>
            <person name="Li D."/>
            <person name="Dong L."/>
            <person name="Tao Y."/>
            <person name="Gao C."/>
            <person name="Wu H."/>
            <person name="Li Y."/>
            <person name="Cui Y."/>
            <person name="Guo X."/>
            <person name="Zheng S."/>
            <person name="Wang B."/>
            <person name="Yu K."/>
            <person name="Liang Q."/>
            <person name="Yang W."/>
            <person name="Lou X."/>
            <person name="Chen J."/>
            <person name="Feng M."/>
            <person name="Jian J."/>
            <person name="Zhang X."/>
            <person name="Luo G."/>
            <person name="Jiang Y."/>
            <person name="Liu J."/>
            <person name="Wang Z."/>
            <person name="Sha Y."/>
            <person name="Zhang B."/>
            <person name="Wu H."/>
            <person name="Tang D."/>
            <person name="Shen Q."/>
            <person name="Xue P."/>
            <person name="Zou S."/>
            <person name="Wang X."/>
            <person name="Liu X."/>
            <person name="Wang F."/>
            <person name="Yang Y."/>
            <person name="An X."/>
            <person name="Dong Z."/>
            <person name="Zhang K."/>
            <person name="Zhang X."/>
            <person name="Luo M.C."/>
            <person name="Dvorak J."/>
            <person name="Tong Y."/>
            <person name="Wang J."/>
            <person name="Yang H."/>
            <person name="Li Z."/>
            <person name="Wang D."/>
            <person name="Zhang A."/>
            <person name="Wang J."/>
        </authorList>
    </citation>
    <scope>NUCLEOTIDE SEQUENCE</scope>
    <source>
        <strain evidence="2">cv. G1812</strain>
    </source>
</reference>
<dbReference type="Proteomes" id="UP000015106">
    <property type="component" value="Chromosome 5"/>
</dbReference>
<name>A0A8R7QAP7_TRIUA</name>
<sequence>MTFPGLRGMACWHHSQLDGRAMVCIRWLFRDLRVLMFMTSMGTSIQIL</sequence>
<dbReference type="Gramene" id="TuG1812G0500001551.01.T01">
    <property type="protein sequence ID" value="TuG1812G0500001551.01.T01"/>
    <property type="gene ID" value="TuG1812G0500001551.01"/>
</dbReference>